<sequence length="173" mass="20663">MKRWNDRFFVIPSKDNQCSHDFFRQYFDKPSKGKLVRLCTPTQQKLYETPNLRSTLDKLSHRIPRTSTVWRPASRSLEKGWNDRFSVAFSKDNEKYPIPLREYFDNPKIFSTFASRTSFELLKTQSTKQFTLKSKESFGTPTKKYFRKRRNRDSARNSEQLKLKKSSELKKSL</sequence>
<feature type="region of interest" description="Disordered" evidence="1">
    <location>
        <begin position="141"/>
        <end position="173"/>
    </location>
</feature>
<feature type="compositionally biased region" description="Basic and acidic residues" evidence="1">
    <location>
        <begin position="152"/>
        <end position="173"/>
    </location>
</feature>
<gene>
    <name evidence="2" type="ORF">BSTOLATCC_MIC63839</name>
</gene>
<name>A0AAU9KA88_9CILI</name>
<dbReference type="Proteomes" id="UP001162131">
    <property type="component" value="Unassembled WGS sequence"/>
</dbReference>
<reference evidence="2" key="1">
    <citation type="submission" date="2021-09" db="EMBL/GenBank/DDBJ databases">
        <authorList>
            <consortium name="AG Swart"/>
            <person name="Singh M."/>
            <person name="Singh A."/>
            <person name="Seah K."/>
            <person name="Emmerich C."/>
        </authorList>
    </citation>
    <scope>NUCLEOTIDE SEQUENCE</scope>
    <source>
        <strain evidence="2">ATCC30299</strain>
    </source>
</reference>
<dbReference type="AlphaFoldDB" id="A0AAU9KA88"/>
<evidence type="ECO:0000256" key="1">
    <source>
        <dbReference type="SAM" id="MobiDB-lite"/>
    </source>
</evidence>
<keyword evidence="3" id="KW-1185">Reference proteome</keyword>
<organism evidence="2 3">
    <name type="scientific">Blepharisma stoltei</name>
    <dbReference type="NCBI Taxonomy" id="1481888"/>
    <lineage>
        <taxon>Eukaryota</taxon>
        <taxon>Sar</taxon>
        <taxon>Alveolata</taxon>
        <taxon>Ciliophora</taxon>
        <taxon>Postciliodesmatophora</taxon>
        <taxon>Heterotrichea</taxon>
        <taxon>Heterotrichida</taxon>
        <taxon>Blepharismidae</taxon>
        <taxon>Blepharisma</taxon>
    </lineage>
</organism>
<comment type="caution">
    <text evidence="2">The sequence shown here is derived from an EMBL/GenBank/DDBJ whole genome shotgun (WGS) entry which is preliminary data.</text>
</comment>
<evidence type="ECO:0000313" key="3">
    <source>
        <dbReference type="Proteomes" id="UP001162131"/>
    </source>
</evidence>
<accession>A0AAU9KA88</accession>
<evidence type="ECO:0000313" key="2">
    <source>
        <dbReference type="EMBL" id="CAG9335363.1"/>
    </source>
</evidence>
<proteinExistence type="predicted"/>
<protein>
    <submittedName>
        <fullName evidence="2">Uncharacterized protein</fullName>
    </submittedName>
</protein>
<dbReference type="EMBL" id="CAJZBQ010000062">
    <property type="protein sequence ID" value="CAG9335363.1"/>
    <property type="molecule type" value="Genomic_DNA"/>
</dbReference>